<keyword evidence="3" id="KW-1185">Reference proteome</keyword>
<reference evidence="2" key="1">
    <citation type="submission" date="2017-08" db="EMBL/GenBank/DDBJ databases">
        <authorList>
            <person name="Polle J.E."/>
            <person name="Barry K."/>
            <person name="Cushman J."/>
            <person name="Schmutz J."/>
            <person name="Tran D."/>
            <person name="Hathwaick L.T."/>
            <person name="Yim W.C."/>
            <person name="Jenkins J."/>
            <person name="Mckie-Krisberg Z.M."/>
            <person name="Prochnik S."/>
            <person name="Lindquist E."/>
            <person name="Dockter R.B."/>
            <person name="Adam C."/>
            <person name="Molina H."/>
            <person name="Bunkerborg J."/>
            <person name="Jin E."/>
            <person name="Buchheim M."/>
            <person name="Magnuson J."/>
        </authorList>
    </citation>
    <scope>NUCLEOTIDE SEQUENCE</scope>
    <source>
        <strain evidence="2">CCAP 19/18</strain>
    </source>
</reference>
<evidence type="ECO:0000256" key="1">
    <source>
        <dbReference type="SAM" id="MobiDB-lite"/>
    </source>
</evidence>
<dbReference type="EMBL" id="MU069686">
    <property type="protein sequence ID" value="KAF5835840.1"/>
    <property type="molecule type" value="Genomic_DNA"/>
</dbReference>
<feature type="compositionally biased region" description="Low complexity" evidence="1">
    <location>
        <begin position="57"/>
        <end position="74"/>
    </location>
</feature>
<gene>
    <name evidence="2" type="ORF">DUNSADRAFT_6827</name>
</gene>
<protein>
    <recommendedName>
        <fullName evidence="4">Protein EARLY FLOWERING 4 domain-containing protein</fullName>
    </recommendedName>
</protein>
<accession>A0ABQ7GMK7</accession>
<evidence type="ECO:0000313" key="3">
    <source>
        <dbReference type="Proteomes" id="UP000815325"/>
    </source>
</evidence>
<sequence>MAGQPSRSSADPLQQWPGIEKLNSVQDLLDQNKLLIAQINEVVNTYSLLASQVEGDQQQLPQQQQQQQQMQPPQLHHHHHHHHH</sequence>
<comment type="caution">
    <text evidence="2">The sequence shown here is derived from an EMBL/GenBank/DDBJ whole genome shotgun (WGS) entry which is preliminary data.</text>
</comment>
<organism evidence="2 3">
    <name type="scientific">Dunaliella salina</name>
    <name type="common">Green alga</name>
    <name type="synonym">Protococcus salinus</name>
    <dbReference type="NCBI Taxonomy" id="3046"/>
    <lineage>
        <taxon>Eukaryota</taxon>
        <taxon>Viridiplantae</taxon>
        <taxon>Chlorophyta</taxon>
        <taxon>core chlorophytes</taxon>
        <taxon>Chlorophyceae</taxon>
        <taxon>CS clade</taxon>
        <taxon>Chlamydomonadales</taxon>
        <taxon>Dunaliellaceae</taxon>
        <taxon>Dunaliella</taxon>
    </lineage>
</organism>
<feature type="region of interest" description="Disordered" evidence="1">
    <location>
        <begin position="54"/>
        <end position="84"/>
    </location>
</feature>
<proteinExistence type="predicted"/>
<feature type="compositionally biased region" description="Basic residues" evidence="1">
    <location>
        <begin position="75"/>
        <end position="84"/>
    </location>
</feature>
<evidence type="ECO:0008006" key="4">
    <source>
        <dbReference type="Google" id="ProtNLM"/>
    </source>
</evidence>
<evidence type="ECO:0000313" key="2">
    <source>
        <dbReference type="EMBL" id="KAF5835840.1"/>
    </source>
</evidence>
<name>A0ABQ7GMK7_DUNSA</name>
<dbReference type="Proteomes" id="UP000815325">
    <property type="component" value="Unassembled WGS sequence"/>
</dbReference>